<dbReference type="Gene3D" id="1.10.30.10">
    <property type="entry name" value="High mobility group box domain"/>
    <property type="match status" value="1"/>
</dbReference>
<dbReference type="EMBL" id="JAOPGA020001065">
    <property type="protein sequence ID" value="KAL0484711.1"/>
    <property type="molecule type" value="Genomic_DNA"/>
</dbReference>
<dbReference type="InterPro" id="IPR036910">
    <property type="entry name" value="HMG_box_dom_sf"/>
</dbReference>
<dbReference type="SUPFAM" id="SSF54928">
    <property type="entry name" value="RNA-binding domain, RBD"/>
    <property type="match status" value="1"/>
</dbReference>
<proteinExistence type="predicted"/>
<keyword evidence="7" id="KW-1185">Reference proteome</keyword>
<feature type="compositionally biased region" description="Basic and acidic residues" evidence="3">
    <location>
        <begin position="38"/>
        <end position="53"/>
    </location>
</feature>
<organism evidence="6 7">
    <name type="scientific">Acrasis kona</name>
    <dbReference type="NCBI Taxonomy" id="1008807"/>
    <lineage>
        <taxon>Eukaryota</taxon>
        <taxon>Discoba</taxon>
        <taxon>Heterolobosea</taxon>
        <taxon>Tetramitia</taxon>
        <taxon>Eutetramitia</taxon>
        <taxon>Acrasidae</taxon>
        <taxon>Acrasis</taxon>
    </lineage>
</organism>
<dbReference type="InterPro" id="IPR009071">
    <property type="entry name" value="HMG_box_dom"/>
</dbReference>
<protein>
    <submittedName>
        <fullName evidence="6">Uncharacterized protein</fullName>
    </submittedName>
</protein>
<dbReference type="GO" id="GO:0003677">
    <property type="term" value="F:DNA binding"/>
    <property type="evidence" value="ECO:0007669"/>
    <property type="project" value="UniProtKB-UniRule"/>
</dbReference>
<dbReference type="AlphaFoldDB" id="A0AAW2Z6E8"/>
<reference evidence="6 7" key="1">
    <citation type="submission" date="2024-03" db="EMBL/GenBank/DDBJ databases">
        <title>The Acrasis kona genome and developmental transcriptomes reveal deep origins of eukaryotic multicellular pathways.</title>
        <authorList>
            <person name="Sheikh S."/>
            <person name="Fu C.-J."/>
            <person name="Brown M.W."/>
            <person name="Baldauf S.L."/>
        </authorList>
    </citation>
    <scope>NUCLEOTIDE SEQUENCE [LARGE SCALE GENOMIC DNA]</scope>
    <source>
        <strain evidence="6 7">ATCC MYA-3509</strain>
    </source>
</reference>
<keyword evidence="2" id="KW-0238">DNA-binding</keyword>
<feature type="region of interest" description="Disordered" evidence="3">
    <location>
        <begin position="600"/>
        <end position="621"/>
    </location>
</feature>
<dbReference type="PANTHER" id="PTHR23147">
    <property type="entry name" value="SERINE/ARGININE RICH SPLICING FACTOR"/>
    <property type="match status" value="1"/>
</dbReference>
<evidence type="ECO:0000259" key="5">
    <source>
        <dbReference type="PROSITE" id="PS50118"/>
    </source>
</evidence>
<dbReference type="CDD" id="cd22249">
    <property type="entry name" value="UDM1_RNF168_RNF169-like"/>
    <property type="match status" value="1"/>
</dbReference>
<comment type="caution">
    <text evidence="6">The sequence shown here is derived from an EMBL/GenBank/DDBJ whole genome shotgun (WGS) entry which is preliminary data.</text>
</comment>
<dbReference type="InterPro" id="IPR050907">
    <property type="entry name" value="SRSF"/>
</dbReference>
<dbReference type="PROSITE" id="PS50118">
    <property type="entry name" value="HMG_BOX_2"/>
    <property type="match status" value="1"/>
</dbReference>
<evidence type="ECO:0000256" key="2">
    <source>
        <dbReference type="PROSITE-ProRule" id="PRU00267"/>
    </source>
</evidence>
<dbReference type="SMART" id="SM00360">
    <property type="entry name" value="RRM"/>
    <property type="match status" value="1"/>
</dbReference>
<keyword evidence="2" id="KW-0539">Nucleus</keyword>
<dbReference type="GO" id="GO:0003723">
    <property type="term" value="F:RNA binding"/>
    <property type="evidence" value="ECO:0007669"/>
    <property type="project" value="UniProtKB-UniRule"/>
</dbReference>
<gene>
    <name evidence="6" type="ORF">AKO1_003528</name>
</gene>
<feature type="domain" description="HMG box" evidence="5">
    <location>
        <begin position="547"/>
        <end position="612"/>
    </location>
</feature>
<feature type="compositionally biased region" description="Basic and acidic residues" evidence="3">
    <location>
        <begin position="101"/>
        <end position="247"/>
    </location>
</feature>
<evidence type="ECO:0000259" key="4">
    <source>
        <dbReference type="PROSITE" id="PS50102"/>
    </source>
</evidence>
<feature type="compositionally biased region" description="Acidic residues" evidence="3">
    <location>
        <begin position="54"/>
        <end position="83"/>
    </location>
</feature>
<evidence type="ECO:0000256" key="3">
    <source>
        <dbReference type="SAM" id="MobiDB-lite"/>
    </source>
</evidence>
<evidence type="ECO:0000256" key="1">
    <source>
        <dbReference type="PROSITE-ProRule" id="PRU00176"/>
    </source>
</evidence>
<evidence type="ECO:0000313" key="6">
    <source>
        <dbReference type="EMBL" id="KAL0484711.1"/>
    </source>
</evidence>
<dbReference type="Pfam" id="PF00076">
    <property type="entry name" value="RRM_1"/>
    <property type="match status" value="1"/>
</dbReference>
<dbReference type="Gene3D" id="3.30.70.330">
    <property type="match status" value="1"/>
</dbReference>
<name>A0AAW2Z6E8_9EUKA</name>
<dbReference type="Proteomes" id="UP001431209">
    <property type="component" value="Unassembled WGS sequence"/>
</dbReference>
<sequence length="745" mass="87810">MGHFREVAGQTIIALHEPTLIPLFQTSELKQYIRDLDNEPIHPKCEQCGKYHDDDDDDDDSGSDDDDEDDDSYEDDDDDEEEDHAARQRQLQLEALKRKKEKEEEQRKKKLEAQKLKEEQEEEKRRKKVEEEKKKQELKKKQQEEEELRRKKKKEEEEKRRAIELERKKKEEERMRKEEEERKERKRIKEEERWKRREEKKKKLEDEEKKKEELRLKQKKEQEEKKKKQQEQEEAKRKETESQEQRQREIEELEAKWRREAEEASQRLQLEETQRQLIENRKKQDEYIRRAENASNDITTIYVSNIPYDPSETYLRELCGPFGAISAIKKNNQPYGFVQFENRSDAERAINALHHTDRSGERITVRWATRQVKAPTLPTNEVITPQVVIPSVPVMNKPPLVPSSLLMSGNFPPIISSSTIPTNTNIRKQINNMTPFVQKNDIRSPSPPVMQPILPNQHIPTIPIITSQQQPLSSNITNPSPPLLAPFRTSPSLPDQQQQTPIAWQSPVVVQPQPYRPQIQQQQPIIMSTPSPPIPISHNQKEARFEIQYSLDGYRVFFRENRRLLSNDLTKQQVAHHLSTMWNNLTNEGRDVYNKRAESEKTIQRPNMDQQQQQQQVQSSIGGGNVAQSLFQYNIPVVGLTNNNQGPPVQQTNNIPFSSRRMGDLDEETYRHILNVITVVIRKSGHYLMPLADLGLLFKNEDDKHKSFKDYTHLKLKDFLQRHDDLFELVDLNQIGSEKVRLRHL</sequence>
<dbReference type="InterPro" id="IPR012677">
    <property type="entry name" value="Nucleotide-bd_a/b_plait_sf"/>
</dbReference>
<dbReference type="SUPFAM" id="SSF47095">
    <property type="entry name" value="HMG-box"/>
    <property type="match status" value="1"/>
</dbReference>
<dbReference type="GO" id="GO:0005634">
    <property type="term" value="C:nucleus"/>
    <property type="evidence" value="ECO:0007669"/>
    <property type="project" value="UniProtKB-UniRule"/>
</dbReference>
<feature type="domain" description="RRM" evidence="4">
    <location>
        <begin position="299"/>
        <end position="370"/>
    </location>
</feature>
<keyword evidence="1" id="KW-0694">RNA-binding</keyword>
<feature type="region of interest" description="Disordered" evidence="3">
    <location>
        <begin position="38"/>
        <end position="247"/>
    </location>
</feature>
<feature type="DNA-binding region" description="HMG box" evidence="2">
    <location>
        <begin position="547"/>
        <end position="612"/>
    </location>
</feature>
<dbReference type="InterPro" id="IPR000504">
    <property type="entry name" value="RRM_dom"/>
</dbReference>
<accession>A0AAW2Z6E8</accession>
<dbReference type="CDD" id="cd00590">
    <property type="entry name" value="RRM_SF"/>
    <property type="match status" value="1"/>
</dbReference>
<evidence type="ECO:0000313" key="7">
    <source>
        <dbReference type="Proteomes" id="UP001431209"/>
    </source>
</evidence>
<dbReference type="PROSITE" id="PS50102">
    <property type="entry name" value="RRM"/>
    <property type="match status" value="1"/>
</dbReference>
<dbReference type="InterPro" id="IPR035979">
    <property type="entry name" value="RBD_domain_sf"/>
</dbReference>